<evidence type="ECO:0000256" key="1">
    <source>
        <dbReference type="ARBA" id="ARBA00005250"/>
    </source>
</evidence>
<evidence type="ECO:0000313" key="3">
    <source>
        <dbReference type="EMBL" id="CDF86083.1"/>
    </source>
</evidence>
<dbReference type="PANTHER" id="PTHR42951:SF4">
    <property type="entry name" value="ACYL-COENZYME A THIOESTERASE MBLAC2"/>
    <property type="match status" value="1"/>
</dbReference>
<dbReference type="RefSeq" id="WP_043254985.1">
    <property type="nucleotide sequence ID" value="NZ_HG322950.1"/>
</dbReference>
<dbReference type="GO" id="GO:0017001">
    <property type="term" value="P:antibiotic catabolic process"/>
    <property type="evidence" value="ECO:0007669"/>
    <property type="project" value="UniProtKB-ARBA"/>
</dbReference>
<gene>
    <name evidence="3" type="ORF">PKB_4760</name>
</gene>
<keyword evidence="4" id="KW-1185">Reference proteome</keyword>
<accession>A0A024HNW2</accession>
<dbReference type="STRING" id="1301098.PKB_4760"/>
<dbReference type="PATRIC" id="fig|1301098.3.peg.4750"/>
<dbReference type="SUPFAM" id="SSF56281">
    <property type="entry name" value="Metallo-hydrolase/oxidoreductase"/>
    <property type="match status" value="1"/>
</dbReference>
<dbReference type="Pfam" id="PF00753">
    <property type="entry name" value="Lactamase_B"/>
    <property type="match status" value="2"/>
</dbReference>
<sequence>MGLKIADRWFERRTLDDGITLLWEPHVHPMLRCNIWHVRGRDRDLLVDTGMGVASLRESARDLFQRPLVAVATHSHLDHMGGLHEFDCRLCHAAEAGEFQQPDQDVGLVLDREHWLAEYMDDLDDSRLVIDALPYAGFDPAGWRLRSAPATGLLEEGRVIDLGDRSFEVLHLPGHSPGSIGLLERASGTLFSGDAVYDAGLLDQIPGADVPTYRRTMQRLRELPVTQVHAGHEASFGRERLRELADAYLASTE</sequence>
<dbReference type="PANTHER" id="PTHR42951">
    <property type="entry name" value="METALLO-BETA-LACTAMASE DOMAIN-CONTAINING"/>
    <property type="match status" value="1"/>
</dbReference>
<dbReference type="InterPro" id="IPR050855">
    <property type="entry name" value="NDM-1-like"/>
</dbReference>
<dbReference type="Proteomes" id="UP000025241">
    <property type="component" value="Chromosome I"/>
</dbReference>
<reference evidence="3 4" key="2">
    <citation type="submission" date="2014-05" db="EMBL/GenBank/DDBJ databases">
        <title>Genome sequence of the 3-chlorobenzoate degrading bacterium Pseudomonas knackmussii B13 shows multiple evidence for horizontal gene transfer.</title>
        <authorList>
            <person name="Miyazaki R."/>
            <person name="Bertelli C."/>
            <person name="Falquet L."/>
            <person name="Robinson-Rechavi M."/>
            <person name="Gharib W."/>
            <person name="Roy S."/>
            <person name="Van der Meer J.R."/>
        </authorList>
    </citation>
    <scope>NUCLEOTIDE SEQUENCE [LARGE SCALE GENOMIC DNA]</scope>
    <source>
        <strain evidence="3 4">B13</strain>
    </source>
</reference>
<dbReference type="EMBL" id="HG322950">
    <property type="protein sequence ID" value="CDF86083.1"/>
    <property type="molecule type" value="Genomic_DNA"/>
</dbReference>
<comment type="similarity">
    <text evidence="1">Belongs to the metallo-beta-lactamase superfamily. Class-B beta-lactamase family.</text>
</comment>
<name>A0A024HNW2_PSEKB</name>
<dbReference type="OrthoDB" id="9802991at2"/>
<proteinExistence type="inferred from homology"/>
<protein>
    <recommendedName>
        <fullName evidence="2">Metallo-beta-lactamase domain-containing protein</fullName>
    </recommendedName>
</protein>
<dbReference type="eggNOG" id="COG0491">
    <property type="taxonomic scope" value="Bacteria"/>
</dbReference>
<evidence type="ECO:0000313" key="4">
    <source>
        <dbReference type="Proteomes" id="UP000025241"/>
    </source>
</evidence>
<dbReference type="Gene3D" id="3.60.15.10">
    <property type="entry name" value="Ribonuclease Z/Hydroxyacylglutathione hydrolase-like"/>
    <property type="match status" value="1"/>
</dbReference>
<dbReference type="HOGENOM" id="CLU_030571_0_2_6"/>
<dbReference type="InterPro" id="IPR001279">
    <property type="entry name" value="Metallo-B-lactamas"/>
</dbReference>
<organism evidence="3 4">
    <name type="scientific">Pseudomonas knackmussii (strain DSM 6978 / CCUG 54928 / LMG 23759 / B13)</name>
    <dbReference type="NCBI Taxonomy" id="1301098"/>
    <lineage>
        <taxon>Bacteria</taxon>
        <taxon>Pseudomonadati</taxon>
        <taxon>Pseudomonadota</taxon>
        <taxon>Gammaproteobacteria</taxon>
        <taxon>Pseudomonadales</taxon>
        <taxon>Pseudomonadaceae</taxon>
        <taxon>Pseudomonas</taxon>
    </lineage>
</organism>
<dbReference type="InterPro" id="IPR036866">
    <property type="entry name" value="RibonucZ/Hydroxyglut_hydro"/>
</dbReference>
<dbReference type="KEGG" id="pkc:PKB_4760"/>
<feature type="domain" description="Metallo-beta-lactamase" evidence="2">
    <location>
        <begin position="32"/>
        <end position="232"/>
    </location>
</feature>
<reference evidence="3 4" key="1">
    <citation type="submission" date="2013-03" db="EMBL/GenBank/DDBJ databases">
        <authorList>
            <person name="Linke B."/>
        </authorList>
    </citation>
    <scope>NUCLEOTIDE SEQUENCE [LARGE SCALE GENOMIC DNA]</scope>
    <source>
        <strain evidence="3 4">B13</strain>
    </source>
</reference>
<evidence type="ECO:0000259" key="2">
    <source>
        <dbReference type="SMART" id="SM00849"/>
    </source>
</evidence>
<dbReference type="SMART" id="SM00849">
    <property type="entry name" value="Lactamase_B"/>
    <property type="match status" value="1"/>
</dbReference>
<dbReference type="AlphaFoldDB" id="A0A024HNW2"/>